<reference evidence="1 2" key="1">
    <citation type="submission" date="2014-04" db="EMBL/GenBank/DDBJ databases">
        <authorList>
            <consortium name="DOE Joint Genome Institute"/>
            <person name="Kuo A."/>
            <person name="Tarkka M."/>
            <person name="Buscot F."/>
            <person name="Kohler A."/>
            <person name="Nagy L.G."/>
            <person name="Floudas D."/>
            <person name="Copeland A."/>
            <person name="Barry K.W."/>
            <person name="Cichocki N."/>
            <person name="Veneault-Fourrey C."/>
            <person name="LaButti K."/>
            <person name="Lindquist E.A."/>
            <person name="Lipzen A."/>
            <person name="Lundell T."/>
            <person name="Morin E."/>
            <person name="Murat C."/>
            <person name="Sun H."/>
            <person name="Tunlid A."/>
            <person name="Henrissat B."/>
            <person name="Grigoriev I.V."/>
            <person name="Hibbett D.S."/>
            <person name="Martin F."/>
            <person name="Nordberg H.P."/>
            <person name="Cantor M.N."/>
            <person name="Hua S.X."/>
        </authorList>
    </citation>
    <scope>NUCLEOTIDE SEQUENCE [LARGE SCALE GENOMIC DNA]</scope>
    <source>
        <strain evidence="1 2">F 1598</strain>
    </source>
</reference>
<proteinExistence type="predicted"/>
<keyword evidence="2" id="KW-1185">Reference proteome</keyword>
<sequence>MVRTFGVESVTQMVVLFEILSPDRRPIYVPCADSRQLTASSRSLWDDAHVVLTRCVINLSYIITFVEHFMEFQRTPCCVASLGSSDRAGSINYLNVVFIE</sequence>
<dbReference type="InParanoid" id="A0A0C3ANM4"/>
<name>A0A0C3ANM4_PILCF</name>
<organism evidence="1 2">
    <name type="scientific">Piloderma croceum (strain F 1598)</name>
    <dbReference type="NCBI Taxonomy" id="765440"/>
    <lineage>
        <taxon>Eukaryota</taxon>
        <taxon>Fungi</taxon>
        <taxon>Dikarya</taxon>
        <taxon>Basidiomycota</taxon>
        <taxon>Agaricomycotina</taxon>
        <taxon>Agaricomycetes</taxon>
        <taxon>Agaricomycetidae</taxon>
        <taxon>Atheliales</taxon>
        <taxon>Atheliaceae</taxon>
        <taxon>Piloderma</taxon>
    </lineage>
</organism>
<accession>A0A0C3ANM4</accession>
<gene>
    <name evidence="1" type="ORF">PILCRDRAFT_673713</name>
</gene>
<dbReference type="HOGENOM" id="CLU_2307108_0_0_1"/>
<dbReference type="AlphaFoldDB" id="A0A0C3ANM4"/>
<evidence type="ECO:0000313" key="2">
    <source>
        <dbReference type="Proteomes" id="UP000054166"/>
    </source>
</evidence>
<reference evidence="2" key="2">
    <citation type="submission" date="2015-01" db="EMBL/GenBank/DDBJ databases">
        <title>Evolutionary Origins and Diversification of the Mycorrhizal Mutualists.</title>
        <authorList>
            <consortium name="DOE Joint Genome Institute"/>
            <consortium name="Mycorrhizal Genomics Consortium"/>
            <person name="Kohler A."/>
            <person name="Kuo A."/>
            <person name="Nagy L.G."/>
            <person name="Floudas D."/>
            <person name="Copeland A."/>
            <person name="Barry K.W."/>
            <person name="Cichocki N."/>
            <person name="Veneault-Fourrey C."/>
            <person name="LaButti K."/>
            <person name="Lindquist E.A."/>
            <person name="Lipzen A."/>
            <person name="Lundell T."/>
            <person name="Morin E."/>
            <person name="Murat C."/>
            <person name="Riley R."/>
            <person name="Ohm R."/>
            <person name="Sun H."/>
            <person name="Tunlid A."/>
            <person name="Henrissat B."/>
            <person name="Grigoriev I.V."/>
            <person name="Hibbett D.S."/>
            <person name="Martin F."/>
        </authorList>
    </citation>
    <scope>NUCLEOTIDE SEQUENCE [LARGE SCALE GENOMIC DNA]</scope>
    <source>
        <strain evidence="2">F 1598</strain>
    </source>
</reference>
<protein>
    <submittedName>
        <fullName evidence="1">Uncharacterized protein</fullName>
    </submittedName>
</protein>
<evidence type="ECO:0000313" key="1">
    <source>
        <dbReference type="EMBL" id="KIM75513.1"/>
    </source>
</evidence>
<dbReference type="Proteomes" id="UP000054166">
    <property type="component" value="Unassembled WGS sequence"/>
</dbReference>
<dbReference type="EMBL" id="KN833046">
    <property type="protein sequence ID" value="KIM75513.1"/>
    <property type="molecule type" value="Genomic_DNA"/>
</dbReference>